<feature type="region of interest" description="Disordered" evidence="1">
    <location>
        <begin position="43"/>
        <end position="62"/>
    </location>
</feature>
<proteinExistence type="predicted"/>
<evidence type="ECO:0000313" key="4">
    <source>
        <dbReference type="Proteomes" id="UP001556367"/>
    </source>
</evidence>
<keyword evidence="4" id="KW-1185">Reference proteome</keyword>
<evidence type="ECO:0000313" key="3">
    <source>
        <dbReference type="EMBL" id="KAL0959713.1"/>
    </source>
</evidence>
<feature type="chain" id="PRO_5045280560" evidence="2">
    <location>
        <begin position="21"/>
        <end position="245"/>
    </location>
</feature>
<dbReference type="Proteomes" id="UP001556367">
    <property type="component" value="Unassembled WGS sequence"/>
</dbReference>
<name>A0ABR3JX57_9AGAR</name>
<evidence type="ECO:0000256" key="2">
    <source>
        <dbReference type="SAM" id="SignalP"/>
    </source>
</evidence>
<dbReference type="EMBL" id="JASNQZ010000002">
    <property type="protein sequence ID" value="KAL0959713.1"/>
    <property type="molecule type" value="Genomic_DNA"/>
</dbReference>
<keyword evidence="2" id="KW-0732">Signal</keyword>
<comment type="caution">
    <text evidence="3">The sequence shown here is derived from an EMBL/GenBank/DDBJ whole genome shotgun (WGS) entry which is preliminary data.</text>
</comment>
<protein>
    <submittedName>
        <fullName evidence="3">Uncharacterized protein</fullName>
    </submittedName>
</protein>
<reference evidence="4" key="1">
    <citation type="submission" date="2024-06" db="EMBL/GenBank/DDBJ databases">
        <title>Multi-omics analyses provide insights into the biosynthesis of the anticancer antibiotic pleurotin in Hohenbuehelia grisea.</title>
        <authorList>
            <person name="Weaver J.A."/>
            <person name="Alberti F."/>
        </authorList>
    </citation>
    <scope>NUCLEOTIDE SEQUENCE [LARGE SCALE GENOMIC DNA]</scope>
    <source>
        <strain evidence="4">T-177</strain>
    </source>
</reference>
<sequence>MKFTAASLAILAVLCGSASAAPRQNAAASEAVVQAQAASLNGTAAEWKPRHRKDDDGGAGNVDSPKLTKVRICWDGKFHHTMLDLSDPDILSIDPADVYEPKWDVMQLKAFLKNQIQTAASSGVHHHNVHSLPVPWWAPLYAASSCMLQERLEADFAFEYKQIPERKTTAEPVYYKQHRSFPAIISAAVIGQFAQEMAGNVQAINNAIAQHAAGNRNHGHQMWMIPAFKLRNRQLGEAMAKGPEA</sequence>
<accession>A0ABR3JX57</accession>
<gene>
    <name evidence="3" type="ORF">HGRIS_011406</name>
</gene>
<organism evidence="3 4">
    <name type="scientific">Hohenbuehelia grisea</name>
    <dbReference type="NCBI Taxonomy" id="104357"/>
    <lineage>
        <taxon>Eukaryota</taxon>
        <taxon>Fungi</taxon>
        <taxon>Dikarya</taxon>
        <taxon>Basidiomycota</taxon>
        <taxon>Agaricomycotina</taxon>
        <taxon>Agaricomycetes</taxon>
        <taxon>Agaricomycetidae</taxon>
        <taxon>Agaricales</taxon>
        <taxon>Pleurotineae</taxon>
        <taxon>Pleurotaceae</taxon>
        <taxon>Hohenbuehelia</taxon>
    </lineage>
</organism>
<evidence type="ECO:0000256" key="1">
    <source>
        <dbReference type="SAM" id="MobiDB-lite"/>
    </source>
</evidence>
<feature type="signal peptide" evidence="2">
    <location>
        <begin position="1"/>
        <end position="20"/>
    </location>
</feature>